<dbReference type="InterPro" id="IPR018391">
    <property type="entry name" value="PQQ_b-propeller_rpt"/>
</dbReference>
<comment type="similarity">
    <text evidence="2">Belongs to the bacterial PQQ dehydrogenase family.</text>
</comment>
<dbReference type="PROSITE" id="PS51257">
    <property type="entry name" value="PROKAR_LIPOPROTEIN"/>
    <property type="match status" value="1"/>
</dbReference>
<sequence length="537" mass="57161">MKQKLSLILASVFLITLACSAIAVGQNWTMVNYDDSMSRHSNQTEIGKDNVNQLEVKWILNTGSTIEDSPLIVGNTGYVQNNKYQVIAFDMDTGLNKWKYDPKTGSSPAHGIAYDNGVIYAPTGPNGTVVALNADYGKKIWESTALQPLGGSFVLTSPPLIWKDYVIAGSAFGDVVLQGLPASKGTATALDKKTGKIVWQINTTVGEWVTGKNASTNGGATTWSGGAIDTDKGIVYLPCGNPAPDFDASSRPGENLYSNNVIAVNITTGKILWATPFIAAGTVLNVTIPDTHDWDTCWGTNLVTINSSKGPEKIVIGHNKRGDIMAMNSTTGTPIWWENVAYLYRTDVPAMPNGSGAVWPSPSGGVHAYSAFDENNVYVAVTNQGRDFFSSPGEGHAEPAFEFIPNGIGNGSITALDLKTGEIKWEHKTDFPTWVSPLVTNGVVFSGTVTAVGNNETGVTYPFSDYGDPTETPLITSGILRTFDAETGKELWKFNVGAPISIGGPSIGRGMLLVPTGNNMEATNPGGYIVAFGLPEE</sequence>
<evidence type="ECO:0000313" key="6">
    <source>
        <dbReference type="Proteomes" id="UP001246244"/>
    </source>
</evidence>
<comment type="caution">
    <text evidence="5">The sequence shown here is derived from an EMBL/GenBank/DDBJ whole genome shotgun (WGS) entry which is preliminary data.</text>
</comment>
<keyword evidence="3" id="KW-0560">Oxidoreductase</keyword>
<dbReference type="SUPFAM" id="SSF50998">
    <property type="entry name" value="Quinoprotein alcohol dehydrogenase-like"/>
    <property type="match status" value="2"/>
</dbReference>
<protein>
    <submittedName>
        <fullName evidence="5">PQQ-binding-like beta-propeller repeat protein</fullName>
    </submittedName>
</protein>
<evidence type="ECO:0000256" key="2">
    <source>
        <dbReference type="ARBA" id="ARBA00008156"/>
    </source>
</evidence>
<organism evidence="5 6">
    <name type="scientific">Methanosarcina baikalica</name>
    <dbReference type="NCBI Taxonomy" id="3073890"/>
    <lineage>
        <taxon>Archaea</taxon>
        <taxon>Methanobacteriati</taxon>
        <taxon>Methanobacteriota</taxon>
        <taxon>Stenosarchaea group</taxon>
        <taxon>Methanomicrobia</taxon>
        <taxon>Methanosarcinales</taxon>
        <taxon>Methanosarcinaceae</taxon>
        <taxon>Methanosarcina</taxon>
    </lineage>
</organism>
<dbReference type="EMBL" id="JAVKPK010000085">
    <property type="protein sequence ID" value="MDR7667042.1"/>
    <property type="molecule type" value="Genomic_DNA"/>
</dbReference>
<gene>
    <name evidence="5" type="ORF">RG963_14890</name>
</gene>
<comment type="cofactor">
    <cofactor evidence="1">
        <name>pyrroloquinoline quinone</name>
        <dbReference type="ChEBI" id="CHEBI:58442"/>
    </cofactor>
</comment>
<dbReference type="PANTHER" id="PTHR32303">
    <property type="entry name" value="QUINOPROTEIN ALCOHOL DEHYDROGENASE (CYTOCHROME C)"/>
    <property type="match status" value="1"/>
</dbReference>
<dbReference type="Gene3D" id="2.140.10.10">
    <property type="entry name" value="Quinoprotein alcohol dehydrogenase-like superfamily"/>
    <property type="match status" value="1"/>
</dbReference>
<evidence type="ECO:0000259" key="4">
    <source>
        <dbReference type="Pfam" id="PF01011"/>
    </source>
</evidence>
<dbReference type="Pfam" id="PF01011">
    <property type="entry name" value="PQQ"/>
    <property type="match status" value="1"/>
</dbReference>
<dbReference type="InterPro" id="IPR002372">
    <property type="entry name" value="PQQ_rpt_dom"/>
</dbReference>
<accession>A0ABU2D4Y9</accession>
<evidence type="ECO:0000313" key="5">
    <source>
        <dbReference type="EMBL" id="MDR7667042.1"/>
    </source>
</evidence>
<proteinExistence type="inferred from homology"/>
<evidence type="ECO:0000256" key="3">
    <source>
        <dbReference type="ARBA" id="ARBA00023002"/>
    </source>
</evidence>
<dbReference type="InterPro" id="IPR011047">
    <property type="entry name" value="Quinoprotein_ADH-like_sf"/>
</dbReference>
<feature type="domain" description="Pyrrolo-quinoline quinone repeat" evidence="4">
    <location>
        <begin position="28"/>
        <end position="336"/>
    </location>
</feature>
<dbReference type="Proteomes" id="UP001246244">
    <property type="component" value="Unassembled WGS sequence"/>
</dbReference>
<dbReference type="SMART" id="SM00564">
    <property type="entry name" value="PQQ"/>
    <property type="match status" value="6"/>
</dbReference>
<reference evidence="6" key="1">
    <citation type="submission" date="2023-07" db="EMBL/GenBank/DDBJ databases">
        <title>Whole-genome sequencing of a new Methanosarcina sp. Z-7115.</title>
        <authorList>
            <person name="Zhilina T.N."/>
            <person name="Merkel A.Y."/>
        </authorList>
    </citation>
    <scope>NUCLEOTIDE SEQUENCE [LARGE SCALE GENOMIC DNA]</scope>
    <source>
        <strain evidence="6">Z-7115</strain>
    </source>
</reference>
<keyword evidence="6" id="KW-1185">Reference proteome</keyword>
<evidence type="ECO:0000256" key="1">
    <source>
        <dbReference type="ARBA" id="ARBA00001931"/>
    </source>
</evidence>
<dbReference type="RefSeq" id="WP_310577073.1">
    <property type="nucleotide sequence ID" value="NZ_JAVKPK010000085.1"/>
</dbReference>
<name>A0ABU2D4Y9_9EURY</name>
<dbReference type="Gene3D" id="2.40.10.480">
    <property type="match status" value="1"/>
</dbReference>